<evidence type="ECO:0000313" key="4">
    <source>
        <dbReference type="Proteomes" id="UP000295696"/>
    </source>
</evidence>
<dbReference type="OrthoDB" id="7876829at2"/>
<dbReference type="RefSeq" id="WP_132241886.1">
    <property type="nucleotide sequence ID" value="NZ_SLZU01000001.1"/>
</dbReference>
<proteinExistence type="predicted"/>
<sequence>MSRKYIASVLVATMAITGFAARPAAAASEEDIARILAGAATIFIIGKAIQSSRDNDRDDKKSAKKAHSQRHDHKDKPVVIRKHDHKDKGRKVTNKNYDRNDRGRDGHQTRSRGATPLPQSCQISARTRHGTQTLYGARCLDHTYRSARKLPDECRREVRTSRGESKAYSADCLRQRGYTSARY</sequence>
<keyword evidence="4" id="KW-1185">Reference proteome</keyword>
<dbReference type="Proteomes" id="UP000295696">
    <property type="component" value="Unassembled WGS sequence"/>
</dbReference>
<organism evidence="3 4">
    <name type="scientific">Primorskyibacter sedentarius</name>
    <dbReference type="NCBI Taxonomy" id="745311"/>
    <lineage>
        <taxon>Bacteria</taxon>
        <taxon>Pseudomonadati</taxon>
        <taxon>Pseudomonadota</taxon>
        <taxon>Alphaproteobacteria</taxon>
        <taxon>Rhodobacterales</taxon>
        <taxon>Roseobacteraceae</taxon>
        <taxon>Primorskyibacter</taxon>
    </lineage>
</organism>
<feature type="signal peptide" evidence="2">
    <location>
        <begin position="1"/>
        <end position="20"/>
    </location>
</feature>
<dbReference type="EMBL" id="SLZU01000001">
    <property type="protein sequence ID" value="TCS67639.1"/>
    <property type="molecule type" value="Genomic_DNA"/>
</dbReference>
<accession>A0A4R3JR15</accession>
<evidence type="ECO:0000256" key="2">
    <source>
        <dbReference type="SAM" id="SignalP"/>
    </source>
</evidence>
<protein>
    <submittedName>
        <fullName evidence="3">Uncharacterized protein</fullName>
    </submittedName>
</protein>
<keyword evidence="2" id="KW-0732">Signal</keyword>
<name>A0A4R3JR15_9RHOB</name>
<evidence type="ECO:0000256" key="1">
    <source>
        <dbReference type="SAM" id="MobiDB-lite"/>
    </source>
</evidence>
<evidence type="ECO:0000313" key="3">
    <source>
        <dbReference type="EMBL" id="TCS67639.1"/>
    </source>
</evidence>
<dbReference type="AlphaFoldDB" id="A0A4R3JR15"/>
<gene>
    <name evidence="3" type="ORF">EDD52_101742</name>
</gene>
<feature type="compositionally biased region" description="Basic residues" evidence="1">
    <location>
        <begin position="62"/>
        <end position="71"/>
    </location>
</feature>
<comment type="caution">
    <text evidence="3">The sequence shown here is derived from an EMBL/GenBank/DDBJ whole genome shotgun (WGS) entry which is preliminary data.</text>
</comment>
<feature type="compositionally biased region" description="Basic residues" evidence="1">
    <location>
        <begin position="79"/>
        <end position="93"/>
    </location>
</feature>
<feature type="chain" id="PRO_5020285521" evidence="2">
    <location>
        <begin position="21"/>
        <end position="183"/>
    </location>
</feature>
<feature type="region of interest" description="Disordered" evidence="1">
    <location>
        <begin position="51"/>
        <end position="120"/>
    </location>
</feature>
<feature type="compositionally biased region" description="Basic and acidic residues" evidence="1">
    <location>
        <begin position="96"/>
        <end position="108"/>
    </location>
</feature>
<reference evidence="3 4" key="1">
    <citation type="submission" date="2019-03" db="EMBL/GenBank/DDBJ databases">
        <title>Genomic Encyclopedia of Type Strains, Phase IV (KMG-IV): sequencing the most valuable type-strain genomes for metagenomic binning, comparative biology and taxonomic classification.</title>
        <authorList>
            <person name="Goeker M."/>
        </authorList>
    </citation>
    <scope>NUCLEOTIDE SEQUENCE [LARGE SCALE GENOMIC DNA]</scope>
    <source>
        <strain evidence="3 4">DSM 104836</strain>
    </source>
</reference>